<dbReference type="STRING" id="340177.Cag_0984"/>
<organism evidence="2">
    <name type="scientific">Chlorobium chlorochromatii (strain CaD3)</name>
    <dbReference type="NCBI Taxonomy" id="340177"/>
    <lineage>
        <taxon>Bacteria</taxon>
        <taxon>Pseudomonadati</taxon>
        <taxon>Chlorobiota</taxon>
        <taxon>Chlorobiia</taxon>
        <taxon>Chlorobiales</taxon>
        <taxon>Chlorobiaceae</taxon>
        <taxon>Chlorobium/Pelodictyon group</taxon>
        <taxon>Chlorobium</taxon>
    </lineage>
</organism>
<accession>Q3ARX8</accession>
<sequence length="413" mass="46543">MLCIPASYVFQMPTVLIVSASPLDQDRLRLNAEFRDIRHALQRSRNREDWVIESNEAVTVDDLRRALLDFRPTIVHFSGHGGGLDGLCFESTEGRTNSADAESLAKLFHHFKDDLKCVVLNACYSKVQGDVIRQEIDYVVGMSSAVEDKSAANFAVAFYDAVFAGTDFRTAFDLGCTALDLNNLPDADVPIFMTGSHLKPTDLHDSAYIAEIEKVLYSYINTPFSERWRYTTTGELLRAVMEKHYAGNMHRLVPKVSVISMKQIADEHWVVAVDVVSSLMYMRIKNRSVSVEWEASVGLWSVPVKTYLALGSREPLLARVNAELDTYYNFEFANEQHRFQSVSLCAVSGPMLHGYVERGSKVYEELIDILSDGNEHAITLEIEQATDHTDMPLIKRVLSRTWICSQPQDTKNA</sequence>
<name>Q3ARX8_CHLCH</name>
<dbReference type="Pfam" id="PF12770">
    <property type="entry name" value="CHAT"/>
    <property type="match status" value="1"/>
</dbReference>
<dbReference type="AlphaFoldDB" id="Q3ARX8"/>
<reference evidence="2" key="1">
    <citation type="submission" date="2005-08" db="EMBL/GenBank/DDBJ databases">
        <title>Complete sequence of Chlorobium chlorochromatii CaD3.</title>
        <authorList>
            <person name="Copeland A."/>
            <person name="Lucas S."/>
            <person name="Lapidus A."/>
            <person name="Barry K."/>
            <person name="Detter J.C."/>
            <person name="Glavina T."/>
            <person name="Hammon N."/>
            <person name="Israni S."/>
            <person name="Pitluck S."/>
            <person name="Bryant D."/>
            <person name="Schmutz J."/>
            <person name="Larimer F."/>
            <person name="Land M."/>
            <person name="Kyrpides N."/>
            <person name="Ivanova N."/>
            <person name="Richardson P."/>
        </authorList>
    </citation>
    <scope>NUCLEOTIDE SEQUENCE [LARGE SCALE GENOMIC DNA]</scope>
    <source>
        <strain evidence="2">CaD3</strain>
    </source>
</reference>
<evidence type="ECO:0000313" key="2">
    <source>
        <dbReference type="EMBL" id="ABB28247.1"/>
    </source>
</evidence>
<dbReference type="HOGENOM" id="CLU_665147_0_0_10"/>
<gene>
    <name evidence="2" type="ordered locus">Cag_0984</name>
</gene>
<dbReference type="eggNOG" id="COG1672">
    <property type="taxonomic scope" value="Bacteria"/>
</dbReference>
<evidence type="ECO:0000259" key="1">
    <source>
        <dbReference type="Pfam" id="PF12770"/>
    </source>
</evidence>
<dbReference type="EMBL" id="CP000108">
    <property type="protein sequence ID" value="ABB28247.1"/>
    <property type="molecule type" value="Genomic_DNA"/>
</dbReference>
<proteinExistence type="predicted"/>
<protein>
    <recommendedName>
        <fullName evidence="1">CHAT domain-containing protein</fullName>
    </recommendedName>
</protein>
<dbReference type="KEGG" id="cch:Cag_0984"/>
<dbReference type="InterPro" id="IPR024983">
    <property type="entry name" value="CHAT_dom"/>
</dbReference>
<feature type="domain" description="CHAT" evidence="1">
    <location>
        <begin position="17"/>
        <end position="166"/>
    </location>
</feature>